<dbReference type="Proteomes" id="UP000325576">
    <property type="component" value="Unassembled WGS sequence"/>
</dbReference>
<comment type="caution">
    <text evidence="2">The sequence shown here is derived from an EMBL/GenBank/DDBJ whole genome shotgun (WGS) entry which is preliminary data.</text>
</comment>
<reference evidence="2 3" key="1">
    <citation type="journal article" date="2017" name="Poromechanics V (2013)">
        <title>Genomic Characterization of the Arsenic-Tolerant Actinobacterium, &lt;i&gt;Rhodococcus erythropolis&lt;/i&gt; S43.</title>
        <authorList>
            <person name="Retamal-Morales G."/>
            <person name="Mehnert M."/>
            <person name="Schwabe R."/>
            <person name="Tischler D."/>
            <person name="Schloemann M."/>
            <person name="Levican G.J."/>
        </authorList>
    </citation>
    <scope>NUCLEOTIDE SEQUENCE [LARGE SCALE GENOMIC DNA]</scope>
    <source>
        <strain evidence="2 3">S43</strain>
    </source>
</reference>
<gene>
    <name evidence="2" type="ORF">BS297_17690</name>
</gene>
<accession>A0A5N5E0P9</accession>
<sequence length="95" mass="10458">MADVNANPPGHPIRTDPHGQPIRIDLVDPRQSIRIDHVDPKLPATPPRISHAVCVECVVCARRSESLPVSLKTGVCTRCEPVAQATYIHVKKEDH</sequence>
<feature type="region of interest" description="Disordered" evidence="1">
    <location>
        <begin position="1"/>
        <end position="23"/>
    </location>
</feature>
<dbReference type="AlphaFoldDB" id="A0A5N5E0P9"/>
<evidence type="ECO:0000313" key="2">
    <source>
        <dbReference type="EMBL" id="KAB2583979.1"/>
    </source>
</evidence>
<proteinExistence type="predicted"/>
<organism evidence="2 3">
    <name type="scientific">Rhodococcus erythropolis</name>
    <name type="common">Arthrobacter picolinophilus</name>
    <dbReference type="NCBI Taxonomy" id="1833"/>
    <lineage>
        <taxon>Bacteria</taxon>
        <taxon>Bacillati</taxon>
        <taxon>Actinomycetota</taxon>
        <taxon>Actinomycetes</taxon>
        <taxon>Mycobacteriales</taxon>
        <taxon>Nocardiaceae</taxon>
        <taxon>Rhodococcus</taxon>
        <taxon>Rhodococcus erythropolis group</taxon>
    </lineage>
</organism>
<name>A0A5N5E0P9_RHOER</name>
<dbReference type="EMBL" id="MRBO01000482">
    <property type="protein sequence ID" value="KAB2583979.1"/>
    <property type="molecule type" value="Genomic_DNA"/>
</dbReference>
<evidence type="ECO:0000313" key="3">
    <source>
        <dbReference type="Proteomes" id="UP000325576"/>
    </source>
</evidence>
<protein>
    <submittedName>
        <fullName evidence="2">Uncharacterized protein</fullName>
    </submittedName>
</protein>
<evidence type="ECO:0000256" key="1">
    <source>
        <dbReference type="SAM" id="MobiDB-lite"/>
    </source>
</evidence>